<dbReference type="Proteomes" id="UP000001194">
    <property type="component" value="Unassembled WGS sequence"/>
</dbReference>
<comment type="function">
    <text evidence="6">Mitochondrial transcription factor that confers selective promoter recognition on the core subunit of the yeast mitochondrial RNA polymerase. Interacts with DNA in a non-specific manner.</text>
</comment>
<dbReference type="GO" id="GO:0034246">
    <property type="term" value="F:mitochondrial transcription factor activity"/>
    <property type="evidence" value="ECO:0007669"/>
    <property type="project" value="TreeGrafter"/>
</dbReference>
<dbReference type="GeneID" id="6073428"/>
<protein>
    <recommendedName>
        <fullName evidence="7">rRNA adenine N(6)-methyltransferase</fullName>
        <ecNumber evidence="7">2.1.1.-</ecNumber>
    </recommendedName>
</protein>
<evidence type="ECO:0000313" key="9">
    <source>
        <dbReference type="EMBL" id="EDR11609.1"/>
    </source>
</evidence>
<dbReference type="OrthoDB" id="16079at2759"/>
<evidence type="ECO:0000256" key="6">
    <source>
        <dbReference type="ARBA" id="ARBA00024915"/>
    </source>
</evidence>
<name>B0D1C3_LACBS</name>
<dbReference type="EC" id="2.1.1.-" evidence="7"/>
<dbReference type="FunCoup" id="B0D1C3">
    <property type="interactions" value="18"/>
</dbReference>
<accession>B0D1C3</accession>
<keyword evidence="2 7" id="KW-0489">Methyltransferase</keyword>
<dbReference type="InterPro" id="IPR001737">
    <property type="entry name" value="KsgA/Erm"/>
</dbReference>
<dbReference type="InterPro" id="IPR023165">
    <property type="entry name" value="rRNA_Ade_diMease-like_C"/>
</dbReference>
<evidence type="ECO:0000256" key="4">
    <source>
        <dbReference type="ARBA" id="ARBA00022691"/>
    </source>
</evidence>
<dbReference type="HOGENOM" id="CLU_034228_1_0_1"/>
<feature type="region of interest" description="Disordered" evidence="8">
    <location>
        <begin position="18"/>
        <end position="46"/>
    </location>
</feature>
<dbReference type="InterPro" id="IPR029063">
    <property type="entry name" value="SAM-dependent_MTases_sf"/>
</dbReference>
<dbReference type="PANTHER" id="PTHR11727:SF17">
    <property type="entry name" value="DIMETHYLADENOSINE TRANSFERASE 1, MITOCHONDRIAL"/>
    <property type="match status" value="1"/>
</dbReference>
<dbReference type="SUPFAM" id="SSF53335">
    <property type="entry name" value="S-adenosyl-L-methionine-dependent methyltransferases"/>
    <property type="match status" value="1"/>
</dbReference>
<dbReference type="InParanoid" id="B0D1C3"/>
<evidence type="ECO:0000256" key="7">
    <source>
        <dbReference type="RuleBase" id="RU362106"/>
    </source>
</evidence>
<dbReference type="GO" id="GO:0000179">
    <property type="term" value="F:rRNA (adenine-N6,N6-)-dimethyltransferase activity"/>
    <property type="evidence" value="ECO:0007669"/>
    <property type="project" value="TreeGrafter"/>
</dbReference>
<gene>
    <name evidence="9" type="ORF">LACBIDRAFT_313997</name>
</gene>
<keyword evidence="5" id="KW-0694">RNA-binding</keyword>
<dbReference type="KEGG" id="lbc:LACBIDRAFT_313997"/>
<reference evidence="9 10" key="1">
    <citation type="journal article" date="2008" name="Nature">
        <title>The genome of Laccaria bicolor provides insights into mycorrhizal symbiosis.</title>
        <authorList>
            <person name="Martin F."/>
            <person name="Aerts A."/>
            <person name="Ahren D."/>
            <person name="Brun A."/>
            <person name="Danchin E.G.J."/>
            <person name="Duchaussoy F."/>
            <person name="Gibon J."/>
            <person name="Kohler A."/>
            <person name="Lindquist E."/>
            <person name="Pereda V."/>
            <person name="Salamov A."/>
            <person name="Shapiro H.J."/>
            <person name="Wuyts J."/>
            <person name="Blaudez D."/>
            <person name="Buee M."/>
            <person name="Brokstein P."/>
            <person name="Canbaeck B."/>
            <person name="Cohen D."/>
            <person name="Courty P.E."/>
            <person name="Coutinho P.M."/>
            <person name="Delaruelle C."/>
            <person name="Detter J.C."/>
            <person name="Deveau A."/>
            <person name="DiFazio S."/>
            <person name="Duplessis S."/>
            <person name="Fraissinet-Tachet L."/>
            <person name="Lucic E."/>
            <person name="Frey-Klett P."/>
            <person name="Fourrey C."/>
            <person name="Feussner I."/>
            <person name="Gay G."/>
            <person name="Grimwood J."/>
            <person name="Hoegger P.J."/>
            <person name="Jain P."/>
            <person name="Kilaru S."/>
            <person name="Labbe J."/>
            <person name="Lin Y.C."/>
            <person name="Legue V."/>
            <person name="Le Tacon F."/>
            <person name="Marmeisse R."/>
            <person name="Melayah D."/>
            <person name="Montanini B."/>
            <person name="Muratet M."/>
            <person name="Nehls U."/>
            <person name="Niculita-Hirzel H."/>
            <person name="Oudot-Le Secq M.P."/>
            <person name="Peter M."/>
            <person name="Quesneville H."/>
            <person name="Rajashekar B."/>
            <person name="Reich M."/>
            <person name="Rouhier N."/>
            <person name="Schmutz J."/>
            <person name="Yin T."/>
            <person name="Chalot M."/>
            <person name="Henrissat B."/>
            <person name="Kuees U."/>
            <person name="Lucas S."/>
            <person name="Van de Peer Y."/>
            <person name="Podila G.K."/>
            <person name="Polle A."/>
            <person name="Pukkila P.J."/>
            <person name="Richardson P.M."/>
            <person name="Rouze P."/>
            <person name="Sanders I.R."/>
            <person name="Stajich J.E."/>
            <person name="Tunlid A."/>
            <person name="Tuskan G."/>
            <person name="Grigoriev I.V."/>
        </authorList>
    </citation>
    <scope>NUCLEOTIDE SEQUENCE [LARGE SCALE GENOMIC DNA]</scope>
    <source>
        <strain evidence="10">S238N-H82 / ATCC MYA-4686</strain>
    </source>
</reference>
<dbReference type="PANTHER" id="PTHR11727">
    <property type="entry name" value="DIMETHYLADENOSINE TRANSFERASE"/>
    <property type="match status" value="1"/>
</dbReference>
<keyword evidence="4 7" id="KW-0949">S-adenosyl-L-methionine</keyword>
<comment type="similarity">
    <text evidence="7">Belongs to the class I-like SAM-binding methyltransferase superfamily. rRNA adenine N(6)-methyltransferase family.</text>
</comment>
<dbReference type="Gene3D" id="3.40.50.150">
    <property type="entry name" value="Vaccinia Virus protein VP39"/>
    <property type="match status" value="1"/>
</dbReference>
<dbReference type="GO" id="GO:0005759">
    <property type="term" value="C:mitochondrial matrix"/>
    <property type="evidence" value="ECO:0007669"/>
    <property type="project" value="TreeGrafter"/>
</dbReference>
<keyword evidence="10" id="KW-1185">Reference proteome</keyword>
<dbReference type="STRING" id="486041.B0D1C3"/>
<dbReference type="GO" id="GO:0003723">
    <property type="term" value="F:RNA binding"/>
    <property type="evidence" value="ECO:0007669"/>
    <property type="project" value="UniProtKB-KW"/>
</dbReference>
<sequence length="420" mass="47873">MSSRSPWLVPSWRNIKSLRRPCHSRGPSESRRSFVGVSEATKLQKPKTKLPTPIYEVEGYESSRGRDLPPIDQWRKYFPHDKETSTRISLRNPNTTDALANALVPEGSLGKVIIESDPGPGQLTRSLLKLPRERIKKLIVLEPNNLYLQYIKPLQAIDDRVVIYEQSGYEWGVYNKLEDAGELDDVLKVPWTSGVHPQLAFITHIPTTVLGEQLIAQLFRGIPDRQWLFQYGRVPLCFMMSSRMWKRLDAPMGGTQRCKVGVMGAATSEITELLPYEATQPFKDHFHPVPYAKYAPVPSKHPDSRRVGNPYQVVLTVPREFQAIQPGHLDYWDYCLRKMFVQKATPLKASINSLGPGATTLLKKLTDHNLPPSEQVDIRKCPNSLNVHEWSLLVKAFMEWPFAPEDLAIDTVFCNTNEHR</sequence>
<evidence type="ECO:0000256" key="3">
    <source>
        <dbReference type="ARBA" id="ARBA00022679"/>
    </source>
</evidence>
<dbReference type="Gene3D" id="1.10.8.100">
    <property type="entry name" value="Ribosomal RNA adenine dimethylase-like, domain 2"/>
    <property type="match status" value="1"/>
</dbReference>
<keyword evidence="3 7" id="KW-0808">Transferase</keyword>
<organism evidence="10">
    <name type="scientific">Laccaria bicolor (strain S238N-H82 / ATCC MYA-4686)</name>
    <name type="common">Bicoloured deceiver</name>
    <name type="synonym">Laccaria laccata var. bicolor</name>
    <dbReference type="NCBI Taxonomy" id="486041"/>
    <lineage>
        <taxon>Eukaryota</taxon>
        <taxon>Fungi</taxon>
        <taxon>Dikarya</taxon>
        <taxon>Basidiomycota</taxon>
        <taxon>Agaricomycotina</taxon>
        <taxon>Agaricomycetes</taxon>
        <taxon>Agaricomycetidae</taxon>
        <taxon>Agaricales</taxon>
        <taxon>Agaricineae</taxon>
        <taxon>Hydnangiaceae</taxon>
        <taxon>Laccaria</taxon>
    </lineage>
</organism>
<dbReference type="EMBL" id="DS547095">
    <property type="protein sequence ID" value="EDR11609.1"/>
    <property type="molecule type" value="Genomic_DNA"/>
</dbReference>
<dbReference type="RefSeq" id="XP_001877506.1">
    <property type="nucleotide sequence ID" value="XM_001877471.1"/>
</dbReference>
<dbReference type="Pfam" id="PF00398">
    <property type="entry name" value="RrnaAD"/>
    <property type="match status" value="1"/>
</dbReference>
<proteinExistence type="inferred from homology"/>
<evidence type="ECO:0000256" key="1">
    <source>
        <dbReference type="ARBA" id="ARBA00004173"/>
    </source>
</evidence>
<evidence type="ECO:0000256" key="8">
    <source>
        <dbReference type="SAM" id="MobiDB-lite"/>
    </source>
</evidence>
<evidence type="ECO:0000313" key="10">
    <source>
        <dbReference type="Proteomes" id="UP000001194"/>
    </source>
</evidence>
<comment type="subcellular location">
    <subcellularLocation>
        <location evidence="1">Mitochondrion</location>
    </subcellularLocation>
</comment>
<dbReference type="AlphaFoldDB" id="B0D1C3"/>
<keyword evidence="7" id="KW-0698">rRNA processing</keyword>
<dbReference type="GO" id="GO:0006391">
    <property type="term" value="P:transcription initiation at mitochondrial promoter"/>
    <property type="evidence" value="ECO:0007669"/>
    <property type="project" value="TreeGrafter"/>
</dbReference>
<evidence type="ECO:0000256" key="2">
    <source>
        <dbReference type="ARBA" id="ARBA00022603"/>
    </source>
</evidence>
<evidence type="ECO:0000256" key="5">
    <source>
        <dbReference type="ARBA" id="ARBA00022884"/>
    </source>
</evidence>